<organism evidence="2 3">
    <name type="scientific">Zobellia barbeyronii</name>
    <dbReference type="NCBI Taxonomy" id="2748009"/>
    <lineage>
        <taxon>Bacteria</taxon>
        <taxon>Pseudomonadati</taxon>
        <taxon>Bacteroidota</taxon>
        <taxon>Flavobacteriia</taxon>
        <taxon>Flavobacteriales</taxon>
        <taxon>Flavobacteriaceae</taxon>
        <taxon>Zobellia</taxon>
    </lineage>
</organism>
<name>A0ABS5WAX9_9FLAO</name>
<dbReference type="InterPro" id="IPR000594">
    <property type="entry name" value="ThiF_NAD_FAD-bd"/>
</dbReference>
<evidence type="ECO:0000259" key="1">
    <source>
        <dbReference type="Pfam" id="PF00899"/>
    </source>
</evidence>
<dbReference type="Pfam" id="PF00899">
    <property type="entry name" value="ThiF"/>
    <property type="match status" value="1"/>
</dbReference>
<dbReference type="RefSeq" id="WP_214610784.1">
    <property type="nucleotide sequence ID" value="NZ_JACATN010000002.1"/>
</dbReference>
<dbReference type="SUPFAM" id="SSF69572">
    <property type="entry name" value="Activating enzymes of the ubiquitin-like proteins"/>
    <property type="match status" value="1"/>
</dbReference>
<sequence>MKYSITMTENVNRIFFEHLIREDGQEDLCFAFYKLSSGKSRKTGVINEVILPEFGDRNVHGNVSFNSVYFDKVTSYALANNLGVCFIHSHPYPGWQGMSFDDIEAEKMLAPRVKAVTGLPLIGMTLGTDNYWSARFWIKEAPNTYERYWCESVRVVGKSLKTYFCDDILPKSNFGEEFKRTISSWGDLKQHEITRLKIGIVGLGSVGSIVAEALLRTGIKNLTFIDFDVVELKNLDRLLAVNRVDVGKFKVDVLKERLLNTELISDLSINAVPFSITEKEGQDAALDCDILFSCVDMPLPRYTLDCLSFANLIPVIDGGIDTNPKEDLSNIDQARWKAHTIGPERICMQCLGQYKPEDAALEMSGELDNPNYIKGLPKNHFINRGENVFGFSLSLAGMEIQQFLSLILKPRGIYYGPKEMDFNTGNIDFEFDNECRNDCGISQGLLGRADEINKSLIINHLAAENSRIKHENSLVNKNNKGFYAFLKESINSLFSF</sequence>
<keyword evidence="3" id="KW-1185">Reference proteome</keyword>
<dbReference type="InterPro" id="IPR035985">
    <property type="entry name" value="Ubiquitin-activating_enz"/>
</dbReference>
<dbReference type="Proteomes" id="UP000740413">
    <property type="component" value="Unassembled WGS sequence"/>
</dbReference>
<keyword evidence="2" id="KW-0808">Transferase</keyword>
<feature type="domain" description="THIF-type NAD/FAD binding fold" evidence="1">
    <location>
        <begin position="180"/>
        <end position="320"/>
    </location>
</feature>
<dbReference type="Gene3D" id="3.40.50.720">
    <property type="entry name" value="NAD(P)-binding Rossmann-like Domain"/>
    <property type="match status" value="1"/>
</dbReference>
<reference evidence="3" key="1">
    <citation type="submission" date="2023-07" db="EMBL/GenBank/DDBJ databases">
        <title>Zobellia barbeyronii sp. nov., a new marine flavobacterium, isolated from green and red algae.</title>
        <authorList>
            <person name="Nedashkovskaya O.I."/>
            <person name="Otstavnykh N."/>
            <person name="Zhukova N."/>
            <person name="Guzev K."/>
            <person name="Chausova V."/>
            <person name="Tekutyeva L."/>
            <person name="Mikhailov V."/>
            <person name="Isaeva M."/>
        </authorList>
    </citation>
    <scope>NUCLEOTIDE SEQUENCE [LARGE SCALE GENOMIC DNA]</scope>
    <source>
        <strain evidence="3">KMM 6746</strain>
    </source>
</reference>
<evidence type="ECO:0000313" key="3">
    <source>
        <dbReference type="Proteomes" id="UP000740413"/>
    </source>
</evidence>
<dbReference type="EMBL" id="JACATN010000002">
    <property type="protein sequence ID" value="MBT2160553.1"/>
    <property type="molecule type" value="Genomic_DNA"/>
</dbReference>
<comment type="caution">
    <text evidence="2">The sequence shown here is derived from an EMBL/GenBank/DDBJ whole genome shotgun (WGS) entry which is preliminary data.</text>
</comment>
<protein>
    <submittedName>
        <fullName evidence="2">ThiF family adenylyltransferase</fullName>
    </submittedName>
</protein>
<dbReference type="PANTHER" id="PTHR43267">
    <property type="entry name" value="TRNA THREONYLCARBAMOYLADENOSINE DEHYDRATASE"/>
    <property type="match status" value="1"/>
</dbReference>
<accession>A0ABS5WAX9</accession>
<dbReference type="InterPro" id="IPR045886">
    <property type="entry name" value="ThiF/MoeB/HesA"/>
</dbReference>
<dbReference type="GO" id="GO:0016779">
    <property type="term" value="F:nucleotidyltransferase activity"/>
    <property type="evidence" value="ECO:0007669"/>
    <property type="project" value="UniProtKB-KW"/>
</dbReference>
<gene>
    <name evidence="2" type="ORF">HW347_04700</name>
</gene>
<keyword evidence="2" id="KW-0548">Nucleotidyltransferase</keyword>
<proteinExistence type="predicted"/>
<dbReference type="PANTHER" id="PTHR43267:SF1">
    <property type="entry name" value="TRNA THREONYLCARBAMOYLADENOSINE DEHYDRATASE"/>
    <property type="match status" value="1"/>
</dbReference>
<dbReference type="CDD" id="cd01483">
    <property type="entry name" value="E1_enzyme_family"/>
    <property type="match status" value="1"/>
</dbReference>
<evidence type="ECO:0000313" key="2">
    <source>
        <dbReference type="EMBL" id="MBT2160553.1"/>
    </source>
</evidence>